<organism evidence="2 4">
    <name type="scientific">Didymodactylos carnosus</name>
    <dbReference type="NCBI Taxonomy" id="1234261"/>
    <lineage>
        <taxon>Eukaryota</taxon>
        <taxon>Metazoa</taxon>
        <taxon>Spiralia</taxon>
        <taxon>Gnathifera</taxon>
        <taxon>Rotifera</taxon>
        <taxon>Eurotatoria</taxon>
        <taxon>Bdelloidea</taxon>
        <taxon>Philodinida</taxon>
        <taxon>Philodinidae</taxon>
        <taxon>Didymodactylos</taxon>
    </lineage>
</organism>
<dbReference type="InterPro" id="IPR053210">
    <property type="entry name" value="ANKRD12"/>
</dbReference>
<dbReference type="PANTHER" id="PTHR24149">
    <property type="entry name" value="ANKYRIN REPEAT DOMAIN-CONTAINING PROTEIN 12"/>
    <property type="match status" value="1"/>
</dbReference>
<evidence type="ECO:0000313" key="4">
    <source>
        <dbReference type="Proteomes" id="UP000663829"/>
    </source>
</evidence>
<dbReference type="GO" id="GO:0005654">
    <property type="term" value="C:nucleoplasm"/>
    <property type="evidence" value="ECO:0007669"/>
    <property type="project" value="TreeGrafter"/>
</dbReference>
<proteinExistence type="predicted"/>
<dbReference type="Proteomes" id="UP000681722">
    <property type="component" value="Unassembled WGS sequence"/>
</dbReference>
<dbReference type="OrthoDB" id="10023089at2759"/>
<dbReference type="EMBL" id="CAJOBC010002403">
    <property type="protein sequence ID" value="CAF3731479.1"/>
    <property type="molecule type" value="Genomic_DNA"/>
</dbReference>
<feature type="non-terminal residue" evidence="2">
    <location>
        <position position="728"/>
    </location>
</feature>
<dbReference type="PANTHER" id="PTHR24149:SF14">
    <property type="entry name" value="ANKYRIN REPEAT DOMAIN 12"/>
    <property type="match status" value="1"/>
</dbReference>
<sequence length="728" mass="84554">IDKRHELMMHNSMVPKTPKDFNEFSMVKKNYLTSSSTLTPEDLCIEKCPPPNDLDKQLTELFIRQEDERYRMRLRHQVERDKLILSHEQDILRLYGNATRSSINQDIPFSYCALLKDSEVYNFPSSLQTDKERLTDSDGKPLNNETAKRKHRWNGRFFIKTIDDSNFKYKRFSMIQKTKDLVSNTIIRYNATEDGSANSYVLAFVLLRAGCEPAAYDFEDFMAMDREERDDLIKEKWSGERVLMKQTREEEEEEKNHERFEAFQALIGCLLIKDVTAENNQTNLKKIIQLYCDELHSPILSYRYSVLLALISILKGLLTATVHSSSSKPGKICPYLGQKDSAKITKYVSDIVTNSIRKRLHDSQVNIRDVAYSGLLTLCQLSPKVISSDTIRECIYDIDVQNDRFLDAIRIIRTLCGHKDLENDKIYSHIKQILAVITSKTYSPKTIANNNAIYMLINDIWKSFSDLFTFDIIAYFGCDIFHSNTTKQKNALNFLIKVLQDKEKQQRLDFDILFWEYMIVLHKKVFKNLLSDDSCKNMMRGIETNLKISSFLTRINCIEYYIEVQIGDEFDTSTILSVFQILRALYFVHLRHHQTHVESTLNQIVDSNFNDNVLTASSGAFVPMEIKNSQNSICKEIASLIFRFSTKIIQQKVETDNQILNELMKSIQICLESLPLDINENSMNIDELLDEVYTRLTLSSGEKRTEMDTSQNEIDDKTELEEGDENQE</sequence>
<dbReference type="EMBL" id="CAJNOQ010002403">
    <property type="protein sequence ID" value="CAF0956506.1"/>
    <property type="molecule type" value="Genomic_DNA"/>
</dbReference>
<evidence type="ECO:0000313" key="3">
    <source>
        <dbReference type="EMBL" id="CAF3731479.1"/>
    </source>
</evidence>
<evidence type="ECO:0000313" key="2">
    <source>
        <dbReference type="EMBL" id="CAF0956506.1"/>
    </source>
</evidence>
<name>A0A814DFT5_9BILA</name>
<dbReference type="Proteomes" id="UP000663829">
    <property type="component" value="Unassembled WGS sequence"/>
</dbReference>
<keyword evidence="4" id="KW-1185">Reference proteome</keyword>
<dbReference type="SUPFAM" id="SSF48371">
    <property type="entry name" value="ARM repeat"/>
    <property type="match status" value="1"/>
</dbReference>
<protein>
    <submittedName>
        <fullName evidence="2">Uncharacterized protein</fullName>
    </submittedName>
</protein>
<feature type="compositionally biased region" description="Acidic residues" evidence="1">
    <location>
        <begin position="716"/>
        <end position="728"/>
    </location>
</feature>
<accession>A0A814DFT5</accession>
<gene>
    <name evidence="2" type="ORF">GPM918_LOCUS11526</name>
    <name evidence="3" type="ORF">SRO942_LOCUS11527</name>
</gene>
<comment type="caution">
    <text evidence="2">The sequence shown here is derived from an EMBL/GenBank/DDBJ whole genome shotgun (WGS) entry which is preliminary data.</text>
</comment>
<dbReference type="InterPro" id="IPR016024">
    <property type="entry name" value="ARM-type_fold"/>
</dbReference>
<evidence type="ECO:0000256" key="1">
    <source>
        <dbReference type="SAM" id="MobiDB-lite"/>
    </source>
</evidence>
<feature type="region of interest" description="Disordered" evidence="1">
    <location>
        <begin position="700"/>
        <end position="728"/>
    </location>
</feature>
<reference evidence="2" key="1">
    <citation type="submission" date="2021-02" db="EMBL/GenBank/DDBJ databases">
        <authorList>
            <person name="Nowell W R."/>
        </authorList>
    </citation>
    <scope>NUCLEOTIDE SEQUENCE</scope>
</reference>
<dbReference type="AlphaFoldDB" id="A0A814DFT5"/>